<evidence type="ECO:0000256" key="4">
    <source>
        <dbReference type="ARBA" id="ARBA00022801"/>
    </source>
</evidence>
<protein>
    <submittedName>
        <fullName evidence="9">DNA polymerase</fullName>
    </submittedName>
</protein>
<sequence>MESALDYWRARALLDWQIEMGADEAILDAPLDRYTLTDARPAAVPAPGAAPAVAPRPEAPDPVELARAAAAAAPDLEALAAAMDAFEPCELRRGARSTVFAAGRAGARVMLLLDPPRRDEDRAGAPVAGAGAVLLERMLGAIGLSAEAPDLEGAVYMAPVLPWRSPGDHAPDPKDLAMMRPFLERHVELAGPDLLVVMGSVACAALMDGGGLHRLRGRWAELMGRPALPIFPPARLLADPALKREAWADLLTLRARLDRPR</sequence>
<keyword evidence="2" id="KW-0479">Metal-binding</keyword>
<dbReference type="GO" id="GO:0006281">
    <property type="term" value="P:DNA repair"/>
    <property type="evidence" value="ECO:0007669"/>
    <property type="project" value="UniProtKB-KW"/>
</dbReference>
<dbReference type="RefSeq" id="WP_090114681.1">
    <property type="nucleotide sequence ID" value="NZ_FNAT01000010.1"/>
</dbReference>
<keyword evidence="6" id="KW-0411">Iron-sulfur</keyword>
<dbReference type="Proteomes" id="UP000198922">
    <property type="component" value="Unassembled WGS sequence"/>
</dbReference>
<keyword evidence="5" id="KW-0408">Iron</keyword>
<keyword evidence="3" id="KW-0227">DNA damage</keyword>
<dbReference type="EMBL" id="FNAT01000010">
    <property type="protein sequence ID" value="SDF29513.1"/>
    <property type="molecule type" value="Genomic_DNA"/>
</dbReference>
<evidence type="ECO:0000256" key="7">
    <source>
        <dbReference type="ARBA" id="ARBA00023204"/>
    </source>
</evidence>
<dbReference type="Pfam" id="PF03167">
    <property type="entry name" value="UDG"/>
    <property type="match status" value="1"/>
</dbReference>
<dbReference type="PANTHER" id="PTHR33693">
    <property type="entry name" value="TYPE-5 URACIL-DNA GLYCOSYLASE"/>
    <property type="match status" value="1"/>
</dbReference>
<keyword evidence="1" id="KW-0004">4Fe-4S</keyword>
<dbReference type="GO" id="GO:0097506">
    <property type="term" value="F:deaminated base DNA N-glycosylase activity"/>
    <property type="evidence" value="ECO:0007669"/>
    <property type="project" value="UniProtKB-ARBA"/>
</dbReference>
<evidence type="ECO:0000256" key="5">
    <source>
        <dbReference type="ARBA" id="ARBA00023004"/>
    </source>
</evidence>
<proteinExistence type="predicted"/>
<evidence type="ECO:0000256" key="6">
    <source>
        <dbReference type="ARBA" id="ARBA00023014"/>
    </source>
</evidence>
<dbReference type="InterPro" id="IPR036895">
    <property type="entry name" value="Uracil-DNA_glycosylase-like_sf"/>
</dbReference>
<dbReference type="SUPFAM" id="SSF52141">
    <property type="entry name" value="Uracil-DNA glycosylase-like"/>
    <property type="match status" value="1"/>
</dbReference>
<dbReference type="PANTHER" id="PTHR33693:SF1">
    <property type="entry name" value="TYPE-4 URACIL-DNA GLYCOSYLASE"/>
    <property type="match status" value="1"/>
</dbReference>
<dbReference type="InterPro" id="IPR051536">
    <property type="entry name" value="UDG_Type-4/5"/>
</dbReference>
<dbReference type="CDD" id="cd10030">
    <property type="entry name" value="UDG-F4_TTUDGA_SPO1dp_like"/>
    <property type="match status" value="1"/>
</dbReference>
<dbReference type="GO" id="GO:0046872">
    <property type="term" value="F:metal ion binding"/>
    <property type="evidence" value="ECO:0007669"/>
    <property type="project" value="UniProtKB-KW"/>
</dbReference>
<reference evidence="10" key="1">
    <citation type="submission" date="2016-10" db="EMBL/GenBank/DDBJ databases">
        <authorList>
            <person name="Varghese N."/>
            <person name="Submissions S."/>
        </authorList>
    </citation>
    <scope>NUCLEOTIDE SEQUENCE [LARGE SCALE GENOMIC DNA]</scope>
    <source>
        <strain evidence="10">DSM 21424</strain>
    </source>
</reference>
<dbReference type="AlphaFoldDB" id="A0A1G7JX43"/>
<dbReference type="SMART" id="SM00986">
    <property type="entry name" value="UDG"/>
    <property type="match status" value="1"/>
</dbReference>
<dbReference type="SMART" id="SM00987">
    <property type="entry name" value="UreE_C"/>
    <property type="match status" value="1"/>
</dbReference>
<dbReference type="InterPro" id="IPR005122">
    <property type="entry name" value="Uracil-DNA_glycosylase-like"/>
</dbReference>
<evidence type="ECO:0000313" key="9">
    <source>
        <dbReference type="EMBL" id="SDF29513.1"/>
    </source>
</evidence>
<dbReference type="OrthoDB" id="5290748at2"/>
<name>A0A1G7JX43_9RHOB</name>
<evidence type="ECO:0000259" key="8">
    <source>
        <dbReference type="SMART" id="SM00986"/>
    </source>
</evidence>
<dbReference type="Gene3D" id="3.40.470.10">
    <property type="entry name" value="Uracil-DNA glycosylase-like domain"/>
    <property type="match status" value="1"/>
</dbReference>
<evidence type="ECO:0000313" key="10">
    <source>
        <dbReference type="Proteomes" id="UP000198922"/>
    </source>
</evidence>
<accession>A0A1G7JX43</accession>
<keyword evidence="7" id="KW-0234">DNA repair</keyword>
<evidence type="ECO:0000256" key="1">
    <source>
        <dbReference type="ARBA" id="ARBA00022485"/>
    </source>
</evidence>
<gene>
    <name evidence="9" type="ORF">SAMN04488567_0040</name>
</gene>
<dbReference type="GO" id="GO:0051539">
    <property type="term" value="F:4 iron, 4 sulfur cluster binding"/>
    <property type="evidence" value="ECO:0007669"/>
    <property type="project" value="UniProtKB-KW"/>
</dbReference>
<keyword evidence="4" id="KW-0378">Hydrolase</keyword>
<dbReference type="STRING" id="521013.SAMN04488567_0040"/>
<keyword evidence="10" id="KW-1185">Reference proteome</keyword>
<feature type="domain" description="Uracil-DNA glycosylase-like" evidence="8">
    <location>
        <begin position="100"/>
        <end position="251"/>
    </location>
</feature>
<evidence type="ECO:0000256" key="2">
    <source>
        <dbReference type="ARBA" id="ARBA00022723"/>
    </source>
</evidence>
<organism evidence="9 10">
    <name type="scientific">Limimaricola pyoseonensis</name>
    <dbReference type="NCBI Taxonomy" id="521013"/>
    <lineage>
        <taxon>Bacteria</taxon>
        <taxon>Pseudomonadati</taxon>
        <taxon>Pseudomonadota</taxon>
        <taxon>Alphaproteobacteria</taxon>
        <taxon>Rhodobacterales</taxon>
        <taxon>Paracoccaceae</taxon>
        <taxon>Limimaricola</taxon>
    </lineage>
</organism>
<evidence type="ECO:0000256" key="3">
    <source>
        <dbReference type="ARBA" id="ARBA00022763"/>
    </source>
</evidence>